<reference evidence="2" key="1">
    <citation type="journal article" date="2021" name="Nat. Commun.">
        <title>Genetic determinants of endophytism in the Arabidopsis root mycobiome.</title>
        <authorList>
            <person name="Mesny F."/>
            <person name="Miyauchi S."/>
            <person name="Thiergart T."/>
            <person name="Pickel B."/>
            <person name="Atanasova L."/>
            <person name="Karlsson M."/>
            <person name="Huettel B."/>
            <person name="Barry K.W."/>
            <person name="Haridas S."/>
            <person name="Chen C."/>
            <person name="Bauer D."/>
            <person name="Andreopoulos W."/>
            <person name="Pangilinan J."/>
            <person name="LaButti K."/>
            <person name="Riley R."/>
            <person name="Lipzen A."/>
            <person name="Clum A."/>
            <person name="Drula E."/>
            <person name="Henrissat B."/>
            <person name="Kohler A."/>
            <person name="Grigoriev I.V."/>
            <person name="Martin F.M."/>
            <person name="Hacquard S."/>
        </authorList>
    </citation>
    <scope>NUCLEOTIDE SEQUENCE</scope>
    <source>
        <strain evidence="2">MPI-CAGE-AT-0016</strain>
    </source>
</reference>
<evidence type="ECO:0000313" key="3">
    <source>
        <dbReference type="Proteomes" id="UP000813385"/>
    </source>
</evidence>
<evidence type="ECO:0000313" key="2">
    <source>
        <dbReference type="EMBL" id="KAH7376501.1"/>
    </source>
</evidence>
<dbReference type="Proteomes" id="UP000813385">
    <property type="component" value="Unassembled WGS sequence"/>
</dbReference>
<proteinExistence type="predicted"/>
<keyword evidence="3" id="KW-1185">Reference proteome</keyword>
<evidence type="ECO:0000256" key="1">
    <source>
        <dbReference type="SAM" id="MobiDB-lite"/>
    </source>
</evidence>
<organism evidence="2 3">
    <name type="scientific">Plectosphaerella cucumerina</name>
    <dbReference type="NCBI Taxonomy" id="40658"/>
    <lineage>
        <taxon>Eukaryota</taxon>
        <taxon>Fungi</taxon>
        <taxon>Dikarya</taxon>
        <taxon>Ascomycota</taxon>
        <taxon>Pezizomycotina</taxon>
        <taxon>Sordariomycetes</taxon>
        <taxon>Hypocreomycetidae</taxon>
        <taxon>Glomerellales</taxon>
        <taxon>Plectosphaerellaceae</taxon>
        <taxon>Plectosphaerella</taxon>
    </lineage>
</organism>
<dbReference type="EMBL" id="JAGPXD010000001">
    <property type="protein sequence ID" value="KAH7376501.1"/>
    <property type="molecule type" value="Genomic_DNA"/>
</dbReference>
<sequence length="79" mass="7825">MATNSGRGNPIGAMEGKDMIETSPPPLSTETKADVAKSASSVHTAGQDAGMGNSDPAGPEPPAEGDKLQAGNGTSDKTK</sequence>
<comment type="caution">
    <text evidence="2">The sequence shown here is derived from an EMBL/GenBank/DDBJ whole genome shotgun (WGS) entry which is preliminary data.</text>
</comment>
<gene>
    <name evidence="2" type="ORF">B0T11DRAFT_335654</name>
</gene>
<dbReference type="OrthoDB" id="4814922at2759"/>
<feature type="region of interest" description="Disordered" evidence="1">
    <location>
        <begin position="1"/>
        <end position="79"/>
    </location>
</feature>
<accession>A0A8K0X909</accession>
<protein>
    <submittedName>
        <fullName evidence="2">Uncharacterized protein</fullName>
    </submittedName>
</protein>
<dbReference type="AlphaFoldDB" id="A0A8K0X909"/>
<name>A0A8K0X909_9PEZI</name>